<name>A0A1X7ARW2_9GAMM</name>
<protein>
    <submittedName>
        <fullName evidence="2">Uncharacterized protein</fullName>
    </submittedName>
</protein>
<accession>A0A1X7ARW2</accession>
<keyword evidence="3" id="KW-1185">Reference proteome</keyword>
<feature type="transmembrane region" description="Helical" evidence="1">
    <location>
        <begin position="6"/>
        <end position="22"/>
    </location>
</feature>
<keyword evidence="1" id="KW-1133">Transmembrane helix</keyword>
<feature type="transmembrane region" description="Helical" evidence="1">
    <location>
        <begin position="34"/>
        <end position="53"/>
    </location>
</feature>
<dbReference type="EMBL" id="FWPT01000023">
    <property type="protein sequence ID" value="SMA50965.1"/>
    <property type="molecule type" value="Genomic_DNA"/>
</dbReference>
<evidence type="ECO:0000313" key="3">
    <source>
        <dbReference type="Proteomes" id="UP000196573"/>
    </source>
</evidence>
<proteinExistence type="predicted"/>
<organism evidence="2 3">
    <name type="scientific">Parendozoicomonas haliclonae</name>
    <dbReference type="NCBI Taxonomy" id="1960125"/>
    <lineage>
        <taxon>Bacteria</taxon>
        <taxon>Pseudomonadati</taxon>
        <taxon>Pseudomonadota</taxon>
        <taxon>Gammaproteobacteria</taxon>
        <taxon>Oceanospirillales</taxon>
        <taxon>Endozoicomonadaceae</taxon>
        <taxon>Parendozoicomonas</taxon>
    </lineage>
</organism>
<evidence type="ECO:0000313" key="2">
    <source>
        <dbReference type="EMBL" id="SMA50965.1"/>
    </source>
</evidence>
<sequence length="146" mass="16432">MQPSAPRKMFLLTIIIIILILSKKSRFEFVCKTIFKLPLTVIAIIFYGLISYPVTGFYGSEGHPYLIALLIAFSLINAATVIGLAKTKNPQRKAFIILIHCILIFVISIPVSVPFGFPIINIIIFALSFVIGCIFKYILHLRNVYQ</sequence>
<dbReference type="AlphaFoldDB" id="A0A1X7ARW2"/>
<feature type="transmembrane region" description="Helical" evidence="1">
    <location>
        <begin position="65"/>
        <end position="85"/>
    </location>
</feature>
<feature type="transmembrane region" description="Helical" evidence="1">
    <location>
        <begin position="119"/>
        <end position="139"/>
    </location>
</feature>
<gene>
    <name evidence="2" type="ORF">EHSB41UT_04786</name>
</gene>
<dbReference type="Proteomes" id="UP000196573">
    <property type="component" value="Unassembled WGS sequence"/>
</dbReference>
<feature type="transmembrane region" description="Helical" evidence="1">
    <location>
        <begin position="94"/>
        <end position="113"/>
    </location>
</feature>
<keyword evidence="1" id="KW-0472">Membrane</keyword>
<reference evidence="2 3" key="1">
    <citation type="submission" date="2017-03" db="EMBL/GenBank/DDBJ databases">
        <authorList>
            <person name="Afonso C.L."/>
            <person name="Miller P.J."/>
            <person name="Scott M.A."/>
            <person name="Spackman E."/>
            <person name="Goraichik I."/>
            <person name="Dimitrov K.M."/>
            <person name="Suarez D.L."/>
            <person name="Swayne D.E."/>
        </authorList>
    </citation>
    <scope>NUCLEOTIDE SEQUENCE [LARGE SCALE GENOMIC DNA]</scope>
    <source>
        <strain evidence="2">SB41UT1</strain>
    </source>
</reference>
<evidence type="ECO:0000256" key="1">
    <source>
        <dbReference type="SAM" id="Phobius"/>
    </source>
</evidence>
<keyword evidence="1" id="KW-0812">Transmembrane</keyword>